<proteinExistence type="inferred from homology"/>
<evidence type="ECO:0000256" key="3">
    <source>
        <dbReference type="ARBA" id="ARBA00010134"/>
    </source>
</evidence>
<dbReference type="GO" id="GO:0005858">
    <property type="term" value="C:axonemal dynein complex"/>
    <property type="evidence" value="ECO:0007669"/>
    <property type="project" value="TreeGrafter"/>
</dbReference>
<dbReference type="InterPro" id="IPR002138">
    <property type="entry name" value="Pept_C14_p10"/>
</dbReference>
<dbReference type="Gene3D" id="1.10.472.130">
    <property type="match status" value="1"/>
</dbReference>
<sequence>MITRDSTVALTLADAADSLVYVLRLAVHSGAEGVGGRAIYPSGDTRSPPLSPTQSSFLYIPPRTIQNDPTRQRASGRYRNRPGMGDSLDGSGEPSPESQNVAIVEFPTFANYLRKAVTVLLPDEDTVPPGFNLALDDRYNQECIRKFLGDSQVSSLYVQRSSSKEEDSGEGDEDKENATYYISNEIHFSNPKMASLVLTKRGIVVEADKSIHSQVRLITFSDGPPYETLHAISKTMAPYFKSYVKETGRAHRDGDKMVPLVEKKIAELEMGLLHLQQNIDIPEISLPVHPIVAQVIKQCEEEGRKPKVADFGDKVEDSTFLNQLQNGVNRWIKEIQKVTKLNRDPESGTALQEISFWLNLERALHRIQEKRESIEISLTLDILKHGKRFHATVSFDTDTGLKQALATVNDYNPLMKDFPINDLLSATELERIRSSVQQIFMHLRKIRSTKYPIQRVLRLVEAISRDLGQQLLKVLGTRRLMHIPFDDFENVMAQCFEVFTTWDDEYDKLTGLLRDVVKKKRDEHMKMVWRVLPAHKKLQSRMEHMRRFRRQHEQLRTVIVRVLRPTVRQSSNTSTMENADNDNVKVEFALDAADANAISEVNLAYENVKEVDCLDITKEGQESWDAAVHRYEERIERVEARITAHLRDQLGTAKNANEMFRIFSRFNALFVRPHIRGAIREYQTQLIQRVKDDIEALHEKFKVQYAQSKCCRMSMVRDLPPVAGSIIWVKQIDYQLTMYLKRVEDVLGKGWESHIEGQKLKADGDSFRMKLSTQEIFDDWARKVQARNLGVTGRIFTIESVRSRTGRGNVLKLKVNFLPEIITLSKEVRNLRNLGFRVPLPIVNKAHQANQLYPFAISLIESIRTYERTLEKIEDKASIIPLVAGMRKDVLSLISEGIALVWESYKLDQYVQRLSDTVVSFQERVEDLLVVEEQLDVDVRSLETCPYSANTFADILAKIQKSVDELSLKNYSNLHIWVARLDEEVEKNLAARLEAGIKAWTDALTGHKKEVDLSMDTDAPAQPTHKPGGDPKIQNQIHEVRITNQTMYLYPSIEDARFQIMQQLFAWQAIVTSQVRLQSSRYQVGLDKPESGTYRNLLTKLPAGKQPLEAAYEAVESKMRDVADYVDQWLRYQALWDLQPGNLYGKLGENINLWMKCLNDIKKTRTTFDTSDTRREFGPVIIDFAKVQSKVSLKYDSWHKETLGKFGTLLGNEMASFHSQVSKSRSDLEQQSIEAASTSDAVGFITYVQSLKRKMKAWEKQVDIYREGQRILERQRFQFPSSWLHVDNIEGEWGAFNEIIKRKDTSIQTQVASLQMKIVAEDKAVETRTTDFLSDWERGKPVEGHLRPDDALQQLQLFESKFARLKEERDNVAKAKEALELQEPGGISTSEDRMQVVFEELQDLRGVWSELSRIWTQIDETREKPWLSVQPRKLRQQLDTMMAQLKELPARLRQYSSYEYVKKMLQSYTKVNMLIVELKSDALKERHWKQLTKQLRVNWVLSELTLGQVWDVNLQKNEGIVKDIILVAQGEMALEEFLKQVRESWQTYELDLINYQNKCRLIRGWDDLFNKVKEHINSVAAMKLSPYYKVFEEEALTWEEKLNRINALFDVWIDVQRRWVYLEGIFSGSADIKTLLPVETSRFQSISSEFLGLMKKVSKSPMVTDVLNIPGVQRALERLADLLGKIQKALGEYLERERTSFPRFYFVGDEDLLEIIGNSKNVARLQKHFKKMFAGVAAILLNEDNTVITGVASREGEEVIFQNPVSTVDHPKINEWLSLVEKEMRVTLASSLAKAVQDIKQFKDGNINSQAFMSWCLDVYKRQDLWYIHACHAQIVVLAAQILWSEDVEAALHEAQVDPSKNPLDRVLVQVESTLNVLADSVLQEQPPLRRKKLEHLINEFVHKRTVTRRLIANRVSNPKAFEWLCEMRFYFDPRQTEELQQLTIHMANAKFFYGFEYLGVQDRLVQTPLTDRCYLTMTQALEARLGGSPFGPAGTGKTESVKALGHQLGRFVLVFNCDETFDFQAMGRIFVGLCQVGAWGCFDEFNRLEERMLSAVSQQVQTIQEALKSQMEGKKEGTLCVELVGKQVKVSTDMAIFITMNPGYAGRSNLPDNLKKLFRSLAMTTPDRQLIAEVMLFSQGFRSAEKLACKIVPFFKLCDEQLSNQSHYDFGLRALKSVLISAGNVKRDRIQKIKEGMHSRGETNIDEASIAENLPEQEILIQSVCETMVPKLVAEDIPLLFSLLSDVFPNVNYTRAEMKGLKDQIRKVCTEEYLVCGEGDEQGGAWQEKDLVGETWVEKVLQLYQICNLNHGLMMVGPSGSGKTTAWKVLLKALERFEGVEGVAHVIDPKAISKETLYGVLDPNTREWTDGLFTHILRKIIDNVRGEINKRQWIIFDGDVDPEWVENLNSVLDDNKLLTLPNGERLSLPPNVRVMFEVQDLKYATLATVSRCGMVWFSEDVLSTEMIFENYMLRLRNIPLEDGEEDNLGKKASEKEDTLSPALSVQREVASIMQSYFAPDGLVVRCLEYAMRQEHIMDFTRLRALSSLFSMLNQAVRNVLQYNHSHIDFPLPSEQLERYMPKCLVYALLWSFAGDAKLKVRSDLGDFIRSITTVPLPSQNNIPIIDFEVNIHGEWLPWSNKVPQIEVETHKVASPDIVVPTLDTVRHESLLYTWLAEHKPLVLCGPPGSGKTMTLFSALRALPDMEVVGLNFSSATTPELLLKTFDHYCEYRKTPNGVVLSPVQLGKWLVLFCDEINLPDMDNYGTQRVISFLRQLVEHKGFYRTSDQAWVTLERIQFVGACNPPTDPGRKPLSHRFLRHVPVIYVDYPGETSLKQIYGTFTRAMLRLTPNLRGYAEPLTNAMVEFYLASQERFTQDMQPHYVYSPREMTRWVRGICEAIRPLDNLSVEGLVRLWAHEALRLFQDRLVEESERAWTNKNIDIVALKHFMSVDREKALARPILYSNWLSKDYVPVNREELRDYVRARLKVFYEEELDVPLVLFDEVLEHVLRIDRIFRQPQGHLLLIGVSGADFDEDLRQVLRRSGCKDEKIAFILDESNVLDSGFLERMNTLLANGEVPGLFEGDEYTTLMTQCKEGAQREGLMLDSNEELYKWFTGQVMKNLHVVFTMNPSTDGLKDRAATSPALFNRCVLNWFGDWSDNALFQVGKEFTNRVDLERPTWKCPDFFPSVCSLIPPQPTHRDAVINACVYVHQTLHKANTRLAKRGARTMAITPRHYLDFINHFVKLYQEKRSDLEEQQLHLNVGLSKIAETVEQVEEMQKSLAVKSQELQAKNEAANAKLRQMVKDQQEAEKKKVQSQEIQQQLAIQTVAINQKRDDVMADLALVEPAVIDAQNAVKAIKRQHLVEIRSMANPPAVVKLALESICLLLEENATDWKQIRAILMKDSFIPTIVTVKSIKKQHLVEVRSMANPPAIVKVALESICLLLGENASDWKSIRAVIMRDNFINTIVSNFSTEDITDEVREKMKSRYLSNPDYNFEKVNRASLACGPMVKWAIAQIEYADMLKRVEPLRDELYSLERQAETNKLKGEEVKNLIAQLEQSIASYKEEYAQLISQAQAIKADLESVQAKVDRSIALLKSLVIERERWEATSETFKSQMSTIIGDVLLSSAFLAYAGYFDQHYRQNLFTTWCQHLQHANLQFRPDIARTEYLSNPDERLRWQANALPTDDLCTENAIMLKRFNRYPLIIDPSGQATEFILNEFKDRKITKTSFLDDSFRKNLESALRFGNPLLVQDVENYDPILNPVLNRELRRTGGRVLITLGDQDIDLSPSFVIFLSTRDPTVEFPPDICSRVTFVNFTVTRSSLQSQCLNQVLKAERPDIDEKRSDLLKLQGEFHLRLRQLEKSLLQALNDAKGKILDDDSVITTLETLKQEAADISKKVEETDKVIAEIETVSQQYMPLSQACSNMYFTMDSLNQVHFLYQYSLKMFLDIFTSVLSQNPKLSGISDYGLRLTQITRDLFAVCYERVARGMLHTDRLTFALLLCRIHLKGIPSESTYDSEFTFFLRGKEGVLNIRAPPVPNLSSEQQEAMMRLSIRLPAFKKLAEKIQENSEFGAWLQSPTPETCVPKLWEEEKPLSPTGTAMHQLLIIQAFRPDRVIAAASLVVASAFNESFMPAAEAELDFASVVEDQLKATVPALLCSVPGFDASGRVDDLAAELGKQIASIAIGSAEGFNQADRAINMAVKAGRWVLLKNVHLAPQWLVQLEKKLHSLQPHASFRLFLTMEINPKVPVNLLRAGRIFVFEPPPGIRANLLRTFSTVPASRMMRAPNERARLYFLLAWFHAIVQERLRYAPLGWAKHYEFNESDLRVACDTLDTWIEATAMGRTNLPPEKVPWDALVTLLSQCIYGGKIDNDFDQRLLASFLRKLFTPRSFEADFALVANIDGAQGNQRHITMPDGTRRDHFLKWIESLSDRQTPSWLGLPNNAEKVLLTTRGTDLVSKLLKMQQLEDEDELAYSNEESLDTPREAEADGRPSWMRTLHNSASTWLQLLPKNLPTLKRTVENIKDPLYRYFEREVNSGAKLLQDVIHDLEDVVLICQGEKKQTNYHRTMLSELVKGILPGGWRRYTVPRGCTVIQWITDFSHRVSQLQEVSRLVSQGGAKEIKSFPVWLGGLLNPEAYITATRQCIAQANSWSLEELQLNVTIGDGDNIATDDCSFAVTGLKLQGAQCKDNQLYLTSTIMTDLPVTMLRWARSSTEDIRKGKLSLPVYLNSTRTELLFTVDLNIAPSQEPHSFYERGVARYFVWAVELHRLGLEVIGLWPKTEQFTKKCLWPEIRYGYPCLGQYGTRNRQFTYHVTPGDSISKICNYAMEKNRQIKYYKMSHPKRGMAIIFNHGKYHKDLGERVRPRPGTNVDCQNLQDILRNLKFEMTDTTTDALMFYLQGLEGLEGQLDALQQLCALLVLPDTEVLRRLERCPPEMFLPELCLMFAGITIRDNNGMLMAIRAINYYLDIAPIECAHHIVAVEGAVKTICGWISAGTVQQLCYTCDSVYENITQQCMKVVEVLCTWEADAVFEADAAVTDHSESDCIIIIVLSHGNFGELYAYDTTYEASTVWKPFTADNCPTMAGKPKVFLISACGGNGVDPGVDAEIENGTKLDILTILTKVAQRVAFYYETTIQEKEIYRNKQVPYTTFTLTRILQFTEPEMAIIFNHVHYHKNLGEGVRPRPGTNVDCHNLEDILRNLKFEVTICTNYTLEKIKNELQKAALRDHSESDCIMVIVLSHGNFGNVLAFDTTYDVNTLPKFFTADNCPTLAGKPKMFWISACGENGIDPGVDVEVEIDTEIEMDTTSRRKFRIPIYADILVTFSSHPGIVIPIYV</sequence>
<dbReference type="Pfam" id="PF22597">
    <property type="entry name" value="DYN_lid"/>
    <property type="match status" value="1"/>
</dbReference>
<feature type="domain" description="Caspase family p20" evidence="20">
    <location>
        <begin position="5171"/>
        <end position="5293"/>
    </location>
</feature>
<dbReference type="GO" id="GO:0045505">
    <property type="term" value="F:dynein intermediate chain binding"/>
    <property type="evidence" value="ECO:0007669"/>
    <property type="project" value="InterPro"/>
</dbReference>
<feature type="coiled-coil region" evidence="17">
    <location>
        <begin position="621"/>
        <end position="648"/>
    </location>
</feature>
<dbReference type="Pfam" id="PF12780">
    <property type="entry name" value="AAA_8"/>
    <property type="match status" value="2"/>
</dbReference>
<dbReference type="GO" id="GO:0008090">
    <property type="term" value="P:retrograde axonal transport"/>
    <property type="evidence" value="ECO:0007669"/>
    <property type="project" value="UniProtKB-ARBA"/>
</dbReference>
<evidence type="ECO:0000256" key="15">
    <source>
        <dbReference type="ARBA" id="ARBA00033439"/>
    </source>
</evidence>
<dbReference type="FunFam" id="1.20.58.1120:FF:000003">
    <property type="entry name" value="Cytoplasmic dynein heavy chain 1"/>
    <property type="match status" value="1"/>
</dbReference>
<dbReference type="Gene3D" id="1.20.920.20">
    <property type="match status" value="2"/>
</dbReference>
<dbReference type="SMART" id="SM00382">
    <property type="entry name" value="AAA"/>
    <property type="match status" value="3"/>
</dbReference>
<dbReference type="Pfam" id="PF12777">
    <property type="entry name" value="MT"/>
    <property type="match status" value="2"/>
</dbReference>
<dbReference type="GO" id="GO:0051235">
    <property type="term" value="P:maintenance of location"/>
    <property type="evidence" value="ECO:0007669"/>
    <property type="project" value="UniProtKB-ARBA"/>
</dbReference>
<evidence type="ECO:0000256" key="6">
    <source>
        <dbReference type="ARBA" id="ARBA00022490"/>
    </source>
</evidence>
<dbReference type="InterPro" id="IPR003593">
    <property type="entry name" value="AAA+_ATPase"/>
</dbReference>
<dbReference type="GO" id="GO:0005938">
    <property type="term" value="C:cell cortex"/>
    <property type="evidence" value="ECO:0007669"/>
    <property type="project" value="UniProtKB-ARBA"/>
</dbReference>
<dbReference type="FunFam" id="3.40.50.300:FF:000122">
    <property type="entry name" value="Cytoplasmic dynein 1 heavy chain"/>
    <property type="match status" value="1"/>
</dbReference>
<keyword evidence="9" id="KW-0547">Nucleotide-binding</keyword>
<dbReference type="GO" id="GO:0000776">
    <property type="term" value="C:kinetochore"/>
    <property type="evidence" value="ECO:0007669"/>
    <property type="project" value="UniProtKB-ARBA"/>
</dbReference>
<dbReference type="InterPro" id="IPR054354">
    <property type="entry name" value="DYNC2H1-like_lid"/>
</dbReference>
<dbReference type="InterPro" id="IPR041228">
    <property type="entry name" value="Dynein_C"/>
</dbReference>
<name>A0A4S2L5K2_9HYME</name>
<keyword evidence="6" id="KW-0963">Cytoplasm</keyword>
<feature type="domain" description="Caspase family p20" evidence="20">
    <location>
        <begin position="5044"/>
        <end position="5109"/>
    </location>
</feature>
<dbReference type="InterPro" id="IPR035699">
    <property type="entry name" value="AAA_6"/>
</dbReference>
<dbReference type="SMART" id="SM00115">
    <property type="entry name" value="CASc"/>
    <property type="match status" value="1"/>
</dbReference>
<dbReference type="Gene3D" id="3.30.70.1470">
    <property type="entry name" value="Caspase-like"/>
    <property type="match status" value="1"/>
</dbReference>
<dbReference type="PANTHER" id="PTHR46532">
    <property type="entry name" value="MALE FERTILITY FACTOR KL5"/>
    <property type="match status" value="1"/>
</dbReference>
<dbReference type="Gene3D" id="6.10.140.1060">
    <property type="match status" value="1"/>
</dbReference>
<dbReference type="FunFam" id="3.40.50.300:FF:000517">
    <property type="entry name" value="Cytoplasmic dynein heavy chain 1"/>
    <property type="match status" value="1"/>
</dbReference>
<dbReference type="InterPro" id="IPR041466">
    <property type="entry name" value="Dynein_AAA5_ext"/>
</dbReference>
<gene>
    <name evidence="21" type="ORF">DBV15_11252</name>
</gene>
<dbReference type="FunFam" id="1.10.8.710:FF:000005">
    <property type="entry name" value="Cytoplasmic dynein heavy chain 1"/>
    <property type="match status" value="1"/>
</dbReference>
<keyword evidence="7" id="KW-0493">Microtubule</keyword>
<dbReference type="InterPro" id="IPR042222">
    <property type="entry name" value="Dynein_2_N"/>
</dbReference>
<evidence type="ECO:0000256" key="4">
    <source>
        <dbReference type="ARBA" id="ARBA00011655"/>
    </source>
</evidence>
<dbReference type="FunFam" id="1.20.920.20:FF:000007">
    <property type="entry name" value="Cytoplasmic dynein 1 heavy chain 1-like"/>
    <property type="match status" value="1"/>
</dbReference>
<dbReference type="InterPro" id="IPR004273">
    <property type="entry name" value="Dynein_heavy_D6_P-loop"/>
</dbReference>
<dbReference type="FunFam" id="3.40.50.300:FF:000071">
    <property type="entry name" value="Cytoplasmic dynein heavy chain 1"/>
    <property type="match status" value="1"/>
</dbReference>
<dbReference type="InterPro" id="IPR035706">
    <property type="entry name" value="AAA_9"/>
</dbReference>
<dbReference type="InterPro" id="IPR029030">
    <property type="entry name" value="Caspase-like_dom_sf"/>
</dbReference>
<dbReference type="GO" id="GO:0051642">
    <property type="term" value="P:centrosome localization"/>
    <property type="evidence" value="ECO:0007669"/>
    <property type="project" value="UniProtKB-ARBA"/>
</dbReference>
<dbReference type="FunFam" id="1.10.287.2620:FF:000001">
    <property type="entry name" value="Cytoplasmic dynein heavy chain 1"/>
    <property type="match status" value="1"/>
</dbReference>
<dbReference type="Pfam" id="PF08393">
    <property type="entry name" value="DHC_N2"/>
    <property type="match status" value="1"/>
</dbReference>
<dbReference type="InterPro" id="IPR024317">
    <property type="entry name" value="Dynein_heavy_chain_D4_dom"/>
</dbReference>
<dbReference type="FunFam" id="3.40.50.300:FF:000373">
    <property type="entry name" value="Cytoplasmic dynein heavy chain 2"/>
    <property type="match status" value="1"/>
</dbReference>
<evidence type="ECO:0000256" key="10">
    <source>
        <dbReference type="ARBA" id="ARBA00022840"/>
    </source>
</evidence>
<dbReference type="GO" id="GO:1904115">
    <property type="term" value="C:axon cytoplasm"/>
    <property type="evidence" value="ECO:0007669"/>
    <property type="project" value="GOC"/>
</dbReference>
<dbReference type="EMBL" id="QBLH01000068">
    <property type="protein sequence ID" value="TGZ58063.1"/>
    <property type="molecule type" value="Genomic_DNA"/>
</dbReference>
<dbReference type="Pfam" id="PF08385">
    <property type="entry name" value="DHC_N1"/>
    <property type="match status" value="1"/>
</dbReference>
<dbReference type="InterPro" id="IPR024743">
    <property type="entry name" value="Dynein_HC_stalk"/>
</dbReference>
<dbReference type="FunFam" id="1.20.140.100:FF:000002">
    <property type="entry name" value="Cytoplasmic dynein heavy chain 1"/>
    <property type="match status" value="1"/>
</dbReference>
<dbReference type="PRINTS" id="PR00376">
    <property type="entry name" value="IL1BCENZYME"/>
</dbReference>
<dbReference type="Pfam" id="PF17852">
    <property type="entry name" value="Dynein_AAA_lid"/>
    <property type="match status" value="1"/>
</dbReference>
<dbReference type="FunFam" id="3.20.180.20:FF:000002">
    <property type="entry name" value="Cytoplasmic dynein heavy chain 1"/>
    <property type="match status" value="1"/>
</dbReference>
<dbReference type="InterPro" id="IPR013602">
    <property type="entry name" value="Dynein_heavy_linker"/>
</dbReference>
<dbReference type="GO" id="GO:0005524">
    <property type="term" value="F:ATP binding"/>
    <property type="evidence" value="ECO:0007669"/>
    <property type="project" value="UniProtKB-KW"/>
</dbReference>
<dbReference type="FunFam" id="3.40.50.300:FF:002655">
    <property type="entry name" value="Dynein cytoplasmic 1 heavy chain 1"/>
    <property type="match status" value="1"/>
</dbReference>
<dbReference type="Pfam" id="PF03028">
    <property type="entry name" value="Dynein_heavy"/>
    <property type="match status" value="1"/>
</dbReference>
<dbReference type="CDD" id="cd00009">
    <property type="entry name" value="AAA"/>
    <property type="match status" value="1"/>
</dbReference>
<dbReference type="Gene3D" id="1.20.140.100">
    <property type="entry name" value="Dynein heavy chain, N-terminal domain 2"/>
    <property type="match status" value="1"/>
</dbReference>
<dbReference type="Gene3D" id="3.40.50.300">
    <property type="entry name" value="P-loop containing nucleotide triphosphate hydrolases"/>
    <property type="match status" value="7"/>
</dbReference>
<dbReference type="GO" id="GO:0008569">
    <property type="term" value="F:minus-end-directed microtubule motor activity"/>
    <property type="evidence" value="ECO:0007669"/>
    <property type="project" value="InterPro"/>
</dbReference>
<dbReference type="GO" id="GO:0006508">
    <property type="term" value="P:proteolysis"/>
    <property type="evidence" value="ECO:0007669"/>
    <property type="project" value="InterPro"/>
</dbReference>
<accession>A0A4S2L5K2</accession>
<evidence type="ECO:0000256" key="13">
    <source>
        <dbReference type="ARBA" id="ARBA00023175"/>
    </source>
</evidence>
<evidence type="ECO:0000256" key="1">
    <source>
        <dbReference type="ARBA" id="ARBA00004245"/>
    </source>
</evidence>
<dbReference type="Gene3D" id="3.40.50.1460">
    <property type="match status" value="3"/>
</dbReference>
<dbReference type="Gene3D" id="3.10.490.20">
    <property type="match status" value="1"/>
</dbReference>
<organism evidence="21 22">
    <name type="scientific">Temnothorax longispinosus</name>
    <dbReference type="NCBI Taxonomy" id="300112"/>
    <lineage>
        <taxon>Eukaryota</taxon>
        <taxon>Metazoa</taxon>
        <taxon>Ecdysozoa</taxon>
        <taxon>Arthropoda</taxon>
        <taxon>Hexapoda</taxon>
        <taxon>Insecta</taxon>
        <taxon>Pterygota</taxon>
        <taxon>Neoptera</taxon>
        <taxon>Endopterygota</taxon>
        <taxon>Hymenoptera</taxon>
        <taxon>Apocrita</taxon>
        <taxon>Aculeata</taxon>
        <taxon>Formicoidea</taxon>
        <taxon>Formicidae</taxon>
        <taxon>Myrmicinae</taxon>
        <taxon>Temnothorax</taxon>
    </lineage>
</organism>
<keyword evidence="12 17" id="KW-0175">Coiled coil</keyword>
<keyword evidence="13" id="KW-0505">Motor protein</keyword>
<dbReference type="Gene3D" id="1.10.8.1220">
    <property type="match status" value="1"/>
</dbReference>
<dbReference type="SUPFAM" id="SSF52129">
    <property type="entry name" value="Caspase-like"/>
    <property type="match status" value="3"/>
</dbReference>
<dbReference type="InterPro" id="IPR013594">
    <property type="entry name" value="Dynein_heavy_tail"/>
</dbReference>
<keyword evidence="14" id="KW-0206">Cytoskeleton</keyword>
<dbReference type="Gene3D" id="1.20.1270.280">
    <property type="match status" value="1"/>
</dbReference>
<evidence type="ECO:0000313" key="21">
    <source>
        <dbReference type="EMBL" id="TGZ58063.1"/>
    </source>
</evidence>
<evidence type="ECO:0000256" key="14">
    <source>
        <dbReference type="ARBA" id="ARBA00023212"/>
    </source>
</evidence>
<feature type="compositionally biased region" description="Basic and acidic residues" evidence="18">
    <location>
        <begin position="4489"/>
        <end position="4498"/>
    </location>
</feature>
<dbReference type="FunFam" id="1.20.920.20:FF:000005">
    <property type="entry name" value="Dynein cytoplasmic 1 heavy chain 1"/>
    <property type="match status" value="1"/>
</dbReference>
<dbReference type="Gene3D" id="1.10.8.710">
    <property type="match status" value="1"/>
</dbReference>
<dbReference type="PROSITE" id="PS50207">
    <property type="entry name" value="CASPASE_P10"/>
    <property type="match status" value="1"/>
</dbReference>
<dbReference type="InterPro" id="IPR015917">
    <property type="entry name" value="Pept_C14A"/>
</dbReference>
<dbReference type="Pfam" id="PF12774">
    <property type="entry name" value="AAA_6"/>
    <property type="match status" value="1"/>
</dbReference>
<feature type="compositionally biased region" description="Polar residues" evidence="18">
    <location>
        <begin position="64"/>
        <end position="73"/>
    </location>
</feature>
<dbReference type="Pfam" id="PF18199">
    <property type="entry name" value="Dynein_C"/>
    <property type="match status" value="1"/>
</dbReference>
<dbReference type="Gene3D" id="1.10.8.720">
    <property type="entry name" value="Region D6 of dynein motor"/>
    <property type="match status" value="1"/>
</dbReference>
<feature type="coiled-coil region" evidence="17">
    <location>
        <begin position="3551"/>
        <end position="3592"/>
    </location>
</feature>
<dbReference type="InterPro" id="IPR011600">
    <property type="entry name" value="Pept_C14_caspase"/>
</dbReference>
<dbReference type="GO" id="GO:0005874">
    <property type="term" value="C:microtubule"/>
    <property type="evidence" value="ECO:0007669"/>
    <property type="project" value="UniProtKB-KW"/>
</dbReference>
<protein>
    <recommendedName>
        <fullName evidence="5">Dynein heavy chain, cytoplasmic</fullName>
    </recommendedName>
    <alternativeName>
        <fullName evidence="15">Dynein heavy chain, cytosolic</fullName>
    </alternativeName>
</protein>
<dbReference type="STRING" id="300112.A0A4S2L5K2"/>
<dbReference type="Gene3D" id="1.20.920.30">
    <property type="match status" value="1"/>
</dbReference>
<dbReference type="GO" id="GO:0048469">
    <property type="term" value="P:cell maturation"/>
    <property type="evidence" value="ECO:0007669"/>
    <property type="project" value="UniProtKB-ARBA"/>
</dbReference>
<dbReference type="InterPro" id="IPR027417">
    <property type="entry name" value="P-loop_NTPase"/>
</dbReference>
<dbReference type="Pfam" id="PF18198">
    <property type="entry name" value="AAA_lid_11"/>
    <property type="match status" value="1"/>
</dbReference>
<dbReference type="GO" id="GO:0072384">
    <property type="term" value="P:organelle transport along microtubule"/>
    <property type="evidence" value="ECO:0007669"/>
    <property type="project" value="UniProtKB-ARBA"/>
</dbReference>
<dbReference type="GO" id="GO:0051293">
    <property type="term" value="P:establishment of spindle localization"/>
    <property type="evidence" value="ECO:0007669"/>
    <property type="project" value="UniProtKB-ARBA"/>
</dbReference>
<keyword evidence="10" id="KW-0067">ATP-binding</keyword>
<dbReference type="Gene3D" id="1.20.58.1120">
    <property type="match status" value="1"/>
</dbReference>
<evidence type="ECO:0000259" key="20">
    <source>
        <dbReference type="PROSITE" id="PS50208"/>
    </source>
</evidence>
<dbReference type="Pfam" id="PF12775">
    <property type="entry name" value="AAA_7"/>
    <property type="match status" value="1"/>
</dbReference>
<dbReference type="InterPro" id="IPR026983">
    <property type="entry name" value="DHC"/>
</dbReference>
<feature type="coiled-coil region" evidence="17">
    <location>
        <begin position="1355"/>
        <end position="1382"/>
    </location>
</feature>
<keyword evidence="11" id="KW-0243">Dynein</keyword>
<evidence type="ECO:0000256" key="9">
    <source>
        <dbReference type="ARBA" id="ARBA00022741"/>
    </source>
</evidence>
<feature type="domain" description="Caspase family p10" evidence="19">
    <location>
        <begin position="5119"/>
        <end position="5171"/>
    </location>
</feature>
<dbReference type="FunFam" id="1.10.472.130:FF:000002">
    <property type="entry name" value="Cytoplasmic dynein heavy chain 1"/>
    <property type="match status" value="1"/>
</dbReference>
<comment type="caution">
    <text evidence="21">The sequence shown here is derived from an EMBL/GenBank/DDBJ whole genome shotgun (WGS) entry which is preliminary data.</text>
</comment>
<evidence type="ECO:0000256" key="8">
    <source>
        <dbReference type="ARBA" id="ARBA00022737"/>
    </source>
</evidence>
<dbReference type="InterPro" id="IPR042228">
    <property type="entry name" value="Dynein_linker_3"/>
</dbReference>
<dbReference type="Gene3D" id="1.10.287.2620">
    <property type="match status" value="1"/>
</dbReference>
<dbReference type="FunFam" id="1.20.920.30:FF:000001">
    <property type="entry name" value="Cytoplasmic dynein heavy chain 1"/>
    <property type="match status" value="1"/>
</dbReference>
<evidence type="ECO:0000256" key="7">
    <source>
        <dbReference type="ARBA" id="ARBA00022701"/>
    </source>
</evidence>
<dbReference type="Gene3D" id="3.20.180.20">
    <property type="entry name" value="Dynein heavy chain, N-terminal domain 2"/>
    <property type="match status" value="1"/>
</dbReference>
<reference evidence="21 22" key="1">
    <citation type="journal article" date="2019" name="Philos. Trans. R. Soc. Lond., B, Biol. Sci.">
        <title>Ant behaviour and brain gene expression of defending hosts depend on the ecological success of the intruding social parasite.</title>
        <authorList>
            <person name="Kaur R."/>
            <person name="Stoldt M."/>
            <person name="Jongepier E."/>
            <person name="Feldmeyer B."/>
            <person name="Menzel F."/>
            <person name="Bornberg-Bauer E."/>
            <person name="Foitzik S."/>
        </authorList>
    </citation>
    <scope>NUCLEOTIDE SEQUENCE [LARGE SCALE GENOMIC DNA]</scope>
    <source>
        <tissue evidence="21">Whole body</tissue>
    </source>
</reference>
<dbReference type="FunFam" id="1.10.8.1220:FF:000002">
    <property type="entry name" value="cytoplasmic dynein 1 heavy chain 1-like"/>
    <property type="match status" value="1"/>
</dbReference>
<dbReference type="InterPro" id="IPR001309">
    <property type="entry name" value="Pept_C14_p20"/>
</dbReference>
<dbReference type="InterPro" id="IPR042219">
    <property type="entry name" value="AAA_lid_11_sf"/>
</dbReference>
<feature type="region of interest" description="Disordered" evidence="18">
    <location>
        <begin position="4480"/>
        <end position="4499"/>
    </location>
</feature>
<dbReference type="GO" id="GO:0004197">
    <property type="term" value="F:cysteine-type endopeptidase activity"/>
    <property type="evidence" value="ECO:0007669"/>
    <property type="project" value="InterPro"/>
</dbReference>
<feature type="domain" description="Caspase family p20" evidence="20">
    <location>
        <begin position="4852"/>
        <end position="4896"/>
    </location>
</feature>
<dbReference type="FunFam" id="1.10.8.720:FF:000003">
    <property type="entry name" value="Cytoplasmic dynein heavy chain 2"/>
    <property type="match status" value="1"/>
</dbReference>
<evidence type="ECO:0000256" key="17">
    <source>
        <dbReference type="SAM" id="Coils"/>
    </source>
</evidence>
<evidence type="ECO:0000256" key="12">
    <source>
        <dbReference type="ARBA" id="ARBA00023054"/>
    </source>
</evidence>
<evidence type="ECO:0000256" key="18">
    <source>
        <dbReference type="SAM" id="MobiDB-lite"/>
    </source>
</evidence>
<feature type="region of interest" description="Disordered" evidence="18">
    <location>
        <begin position="37"/>
        <end position="98"/>
    </location>
</feature>
<comment type="similarity">
    <text evidence="2">Belongs to the dynein heavy chain family.</text>
</comment>
<dbReference type="GO" id="GO:0051959">
    <property type="term" value="F:dynein light intermediate chain binding"/>
    <property type="evidence" value="ECO:0007669"/>
    <property type="project" value="InterPro"/>
</dbReference>
<evidence type="ECO:0000256" key="11">
    <source>
        <dbReference type="ARBA" id="ARBA00023017"/>
    </source>
</evidence>
<keyword evidence="8" id="KW-0677">Repeat</keyword>
<dbReference type="GO" id="GO:0012505">
    <property type="term" value="C:endomembrane system"/>
    <property type="evidence" value="ECO:0007669"/>
    <property type="project" value="UniProtKB-ARBA"/>
</dbReference>
<dbReference type="FunFam" id="3.10.490.20:FF:000004">
    <property type="entry name" value="Cytoplasmic dynein heavy chain 2"/>
    <property type="match status" value="1"/>
</dbReference>
<comment type="subunit">
    <text evidence="4">Consists of at least two heavy chains and a number of intermediate and light chains.</text>
</comment>
<dbReference type="InterPro" id="IPR041658">
    <property type="entry name" value="AAA_lid_11"/>
</dbReference>
<evidence type="ECO:0000256" key="5">
    <source>
        <dbReference type="ARBA" id="ARBA00022197"/>
    </source>
</evidence>
<dbReference type="SUPFAM" id="SSF52540">
    <property type="entry name" value="P-loop containing nucleoside triphosphate hydrolases"/>
    <property type="match status" value="4"/>
</dbReference>
<dbReference type="Pfam" id="PF12781">
    <property type="entry name" value="AAA_9"/>
    <property type="match status" value="1"/>
</dbReference>
<dbReference type="Proteomes" id="UP000310200">
    <property type="component" value="Unassembled WGS sequence"/>
</dbReference>
<evidence type="ECO:0000259" key="19">
    <source>
        <dbReference type="PROSITE" id="PS50207"/>
    </source>
</evidence>
<keyword evidence="22" id="KW-1185">Reference proteome</keyword>
<dbReference type="PROSITE" id="PS01121">
    <property type="entry name" value="CASPASE_HIS"/>
    <property type="match status" value="2"/>
</dbReference>
<dbReference type="PANTHER" id="PTHR46532:SF13">
    <property type="entry name" value="CYTOPLASMIC DYNEIN 1 HEAVY CHAIN 1"/>
    <property type="match status" value="1"/>
</dbReference>
<dbReference type="InterPro" id="IPR016129">
    <property type="entry name" value="Caspase_his_AS"/>
</dbReference>
<comment type="subcellular location">
    <subcellularLocation>
        <location evidence="1">Cytoplasm</location>
        <location evidence="1">Cytoskeleton</location>
    </subcellularLocation>
</comment>
<dbReference type="Gene3D" id="1.20.920.60">
    <property type="match status" value="1"/>
</dbReference>
<dbReference type="InterPro" id="IPR043157">
    <property type="entry name" value="Dynein_AAA1S"/>
</dbReference>
<evidence type="ECO:0000313" key="22">
    <source>
        <dbReference type="Proteomes" id="UP000310200"/>
    </source>
</evidence>
<dbReference type="FunFam" id="1.20.1270.280:FF:000004">
    <property type="entry name" value="Cytoplasmic dynein heavy chain 2"/>
    <property type="match status" value="1"/>
</dbReference>
<dbReference type="InterPro" id="IPR043160">
    <property type="entry name" value="Dynein_C_barrel"/>
</dbReference>
<comment type="similarity">
    <text evidence="3 16">Belongs to the peptidase C14A family.</text>
</comment>
<dbReference type="PROSITE" id="PS50208">
    <property type="entry name" value="CASPASE_P20"/>
    <property type="match status" value="3"/>
</dbReference>
<dbReference type="Pfam" id="PF00656">
    <property type="entry name" value="Peptidase_C14"/>
    <property type="match status" value="3"/>
</dbReference>
<evidence type="ECO:0000256" key="16">
    <source>
        <dbReference type="RuleBase" id="RU003971"/>
    </source>
</evidence>
<evidence type="ECO:0000256" key="2">
    <source>
        <dbReference type="ARBA" id="ARBA00008887"/>
    </source>
</evidence>
<feature type="coiled-coil region" evidence="17">
    <location>
        <begin position="3270"/>
        <end position="3315"/>
    </location>
</feature>